<dbReference type="InParanoid" id="B0CRJ4"/>
<dbReference type="OrthoDB" id="199930at2759"/>
<dbReference type="RefSeq" id="XP_001874038.1">
    <property type="nucleotide sequence ID" value="XM_001874003.1"/>
</dbReference>
<comment type="subcellular location">
    <subcellularLocation>
        <location evidence="1">Cytoplasm</location>
    </subcellularLocation>
</comment>
<keyword evidence="5" id="KW-1185">Reference proteome</keyword>
<dbReference type="PANTHER" id="PTHR45994:SF1">
    <property type="entry name" value="FI21225P1"/>
    <property type="match status" value="1"/>
</dbReference>
<evidence type="ECO:0000256" key="2">
    <source>
        <dbReference type="ARBA" id="ARBA00022490"/>
    </source>
</evidence>
<proteinExistence type="predicted"/>
<dbReference type="GO" id="GO:0005737">
    <property type="term" value="C:cytoplasm"/>
    <property type="evidence" value="ECO:0007669"/>
    <property type="project" value="UniProtKB-SubCell"/>
</dbReference>
<dbReference type="InterPro" id="IPR024660">
    <property type="entry name" value="UCS_central_dom"/>
</dbReference>
<dbReference type="Pfam" id="PF11701">
    <property type="entry name" value="UNC45-central"/>
    <property type="match status" value="1"/>
</dbReference>
<sequence>MSSDPTTSSLNQLLAKVQASSSLLPTEVLCLISSFRSKHSTASVHSTAYLILSSLCQSLRSKAKGGDHDAATMDIVRIFQDSVVNFVGDTEEQAIITGLSFLSALFQVDWDSASMILLQEGVIDNIMDNVDLSPSADLAYETAHLIGQACGHKKCRTHLTPRVNLWLESEVTNTQNQRVAAAATVALVKLQKGASADDPVNEAPDKSDALAQNLKSIIMTNGELSSMVEAIEGMAYLTIDPAIKETLSRDPAFLKRIFSLFSYRKLNSPVTSGNLSLVYGVLSIITNITSYRPRLSEEQSQVEKLKSMTKSGKGSLSAQEPSILDSDDHVRARVRRLIDAGVLPVFSAAMSQTNSRGVRLNVGKALLSIVEDKENRGKVLQAGGARVLQNLIKESRESCEPPNRELMRNVIDVEPIQALAKLSITSSPVQVFGPNVGAMIDAIPPFSHMVTHPSSNLLQRFEGTMALTNIASYSTDLATRIAKADGLINKVELLLLEDHVLVQRASMELICNLIAGSDEIFERYGGGDTLGSAMSKLQVVLALSDVDDLPTRLAASGALATLTTSPGACRALLALQLDRHRFLPMLAQLISPSESTDSSGQAQHASGLLHRGVVCILNFLVALYSDARKSIFKEAKDAGLIESLADVTENPSVKTNEPIQRTAAQALKILMDSGK</sequence>
<name>B0CRJ4_LACBS</name>
<dbReference type="FunCoup" id="B0CRJ4">
    <property type="interactions" value="269"/>
</dbReference>
<gene>
    <name evidence="4" type="ORF">LACBIDRAFT_301184</name>
</gene>
<dbReference type="HOGENOM" id="CLU_016305_1_0_1"/>
<dbReference type="Proteomes" id="UP000001194">
    <property type="component" value="Unassembled WGS sequence"/>
</dbReference>
<evidence type="ECO:0000256" key="1">
    <source>
        <dbReference type="ARBA" id="ARBA00004496"/>
    </source>
</evidence>
<dbReference type="GO" id="GO:0051879">
    <property type="term" value="F:Hsp90 protein binding"/>
    <property type="evidence" value="ECO:0007669"/>
    <property type="project" value="TreeGrafter"/>
</dbReference>
<dbReference type="STRING" id="486041.B0CRJ4"/>
<evidence type="ECO:0000259" key="3">
    <source>
        <dbReference type="Pfam" id="PF11701"/>
    </source>
</evidence>
<dbReference type="GeneID" id="6069509"/>
<reference evidence="4 5" key="1">
    <citation type="journal article" date="2008" name="Nature">
        <title>The genome of Laccaria bicolor provides insights into mycorrhizal symbiosis.</title>
        <authorList>
            <person name="Martin F."/>
            <person name="Aerts A."/>
            <person name="Ahren D."/>
            <person name="Brun A."/>
            <person name="Danchin E.G.J."/>
            <person name="Duchaussoy F."/>
            <person name="Gibon J."/>
            <person name="Kohler A."/>
            <person name="Lindquist E."/>
            <person name="Pereda V."/>
            <person name="Salamov A."/>
            <person name="Shapiro H.J."/>
            <person name="Wuyts J."/>
            <person name="Blaudez D."/>
            <person name="Buee M."/>
            <person name="Brokstein P."/>
            <person name="Canbaeck B."/>
            <person name="Cohen D."/>
            <person name="Courty P.E."/>
            <person name="Coutinho P.M."/>
            <person name="Delaruelle C."/>
            <person name="Detter J.C."/>
            <person name="Deveau A."/>
            <person name="DiFazio S."/>
            <person name="Duplessis S."/>
            <person name="Fraissinet-Tachet L."/>
            <person name="Lucic E."/>
            <person name="Frey-Klett P."/>
            <person name="Fourrey C."/>
            <person name="Feussner I."/>
            <person name="Gay G."/>
            <person name="Grimwood J."/>
            <person name="Hoegger P.J."/>
            <person name="Jain P."/>
            <person name="Kilaru S."/>
            <person name="Labbe J."/>
            <person name="Lin Y.C."/>
            <person name="Legue V."/>
            <person name="Le Tacon F."/>
            <person name="Marmeisse R."/>
            <person name="Melayah D."/>
            <person name="Montanini B."/>
            <person name="Muratet M."/>
            <person name="Nehls U."/>
            <person name="Niculita-Hirzel H."/>
            <person name="Oudot-Le Secq M.P."/>
            <person name="Peter M."/>
            <person name="Quesneville H."/>
            <person name="Rajashekar B."/>
            <person name="Reich M."/>
            <person name="Rouhier N."/>
            <person name="Schmutz J."/>
            <person name="Yin T."/>
            <person name="Chalot M."/>
            <person name="Henrissat B."/>
            <person name="Kuees U."/>
            <person name="Lucas S."/>
            <person name="Van de Peer Y."/>
            <person name="Podila G.K."/>
            <person name="Polle A."/>
            <person name="Pukkila P.J."/>
            <person name="Richardson P.M."/>
            <person name="Rouze P."/>
            <person name="Sanders I.R."/>
            <person name="Stajich J.E."/>
            <person name="Tunlid A."/>
            <person name="Tuskan G."/>
            <person name="Grigoriev I.V."/>
        </authorList>
    </citation>
    <scope>NUCLEOTIDE SEQUENCE [LARGE SCALE GENOMIC DNA]</scope>
    <source>
        <strain evidence="5">S238N-H82 / ATCC MYA-4686</strain>
    </source>
</reference>
<dbReference type="AlphaFoldDB" id="B0CRJ4"/>
<dbReference type="EMBL" id="DS547091">
    <property type="protein sequence ID" value="EDR15830.1"/>
    <property type="molecule type" value="Genomic_DNA"/>
</dbReference>
<organism evidence="5">
    <name type="scientific">Laccaria bicolor (strain S238N-H82 / ATCC MYA-4686)</name>
    <name type="common">Bicoloured deceiver</name>
    <name type="synonym">Laccaria laccata var. bicolor</name>
    <dbReference type="NCBI Taxonomy" id="486041"/>
    <lineage>
        <taxon>Eukaryota</taxon>
        <taxon>Fungi</taxon>
        <taxon>Dikarya</taxon>
        <taxon>Basidiomycota</taxon>
        <taxon>Agaricomycotina</taxon>
        <taxon>Agaricomycetes</taxon>
        <taxon>Agaricomycetidae</taxon>
        <taxon>Agaricales</taxon>
        <taxon>Agaricineae</taxon>
        <taxon>Hydnangiaceae</taxon>
        <taxon>Laccaria</taxon>
    </lineage>
</organism>
<accession>B0CRJ4</accession>
<protein>
    <submittedName>
        <fullName evidence="4">Predicted protein</fullName>
    </submittedName>
</protein>
<dbReference type="InterPro" id="IPR011989">
    <property type="entry name" value="ARM-like"/>
</dbReference>
<evidence type="ECO:0000313" key="4">
    <source>
        <dbReference type="EMBL" id="EDR15830.1"/>
    </source>
</evidence>
<keyword evidence="2" id="KW-0963">Cytoplasm</keyword>
<evidence type="ECO:0000313" key="5">
    <source>
        <dbReference type="Proteomes" id="UP000001194"/>
    </source>
</evidence>
<dbReference type="InterPro" id="IPR016024">
    <property type="entry name" value="ARM-type_fold"/>
</dbReference>
<dbReference type="PANTHER" id="PTHR45994">
    <property type="entry name" value="FI21225P1"/>
    <property type="match status" value="1"/>
</dbReference>
<feature type="domain" description="UNC-45/Cro1/She4 central" evidence="3">
    <location>
        <begin position="28"/>
        <end position="190"/>
    </location>
</feature>
<dbReference type="KEGG" id="lbc:LACBIDRAFT_301184"/>
<dbReference type="Gene3D" id="1.25.10.10">
    <property type="entry name" value="Leucine-rich Repeat Variant"/>
    <property type="match status" value="1"/>
</dbReference>
<dbReference type="SUPFAM" id="SSF48371">
    <property type="entry name" value="ARM repeat"/>
    <property type="match status" value="2"/>
</dbReference>